<reference evidence="3" key="1">
    <citation type="submission" date="2015-12" db="EMBL/GenBank/DDBJ databases">
        <authorList>
            <person name="Tikhonova T.V."/>
            <person name="Pavlov A.R."/>
            <person name="Beletsky A.V."/>
            <person name="Mardanov A.V."/>
            <person name="Sorokin D.Y."/>
            <person name="Ravin N.V."/>
            <person name="Popov V.O."/>
        </authorList>
    </citation>
    <scope>NUCLEOTIDE SEQUENCE</scope>
    <source>
        <strain evidence="3">DSM 14787</strain>
    </source>
</reference>
<protein>
    <submittedName>
        <fullName evidence="3">Uncharacterized protein</fullName>
    </submittedName>
</protein>
<dbReference type="PATRIC" id="fig|1255043.3.peg.2159"/>
<feature type="region of interest" description="Disordered" evidence="1">
    <location>
        <begin position="139"/>
        <end position="174"/>
    </location>
</feature>
<keyword evidence="2" id="KW-0812">Transmembrane</keyword>
<gene>
    <name evidence="3" type="ordered locus">TVNIR_2139</name>
</gene>
<organism evidence="3 4">
    <name type="scientific">Thioalkalivibrio nitratireducens (strain DSM 14787 / UNIQEM 213 / ALEN2)</name>
    <dbReference type="NCBI Taxonomy" id="1255043"/>
    <lineage>
        <taxon>Bacteria</taxon>
        <taxon>Pseudomonadati</taxon>
        <taxon>Pseudomonadota</taxon>
        <taxon>Gammaproteobacteria</taxon>
        <taxon>Chromatiales</taxon>
        <taxon>Ectothiorhodospiraceae</taxon>
        <taxon>Thioalkalivibrio</taxon>
    </lineage>
</organism>
<name>L0DXU6_THIND</name>
<accession>L0DXU6</accession>
<dbReference type="AlphaFoldDB" id="L0DXU6"/>
<dbReference type="OrthoDB" id="136948at2"/>
<keyword evidence="2" id="KW-1133">Transmembrane helix</keyword>
<keyword evidence="2" id="KW-0472">Membrane</keyword>
<keyword evidence="4" id="KW-1185">Reference proteome</keyword>
<proteinExistence type="predicted"/>
<dbReference type="KEGG" id="tni:TVNIR_2139"/>
<sequence>MASTAVRHANDRVRLQRPHYSLEAGTELHRYQETDFIPRFLQDLESHALEQPQASIWQFQDRFSRHDESVVLRLPIHRSFYLISCEIACDRPGFPALDPARIASAGFVIRSVRGGEEFAWVLEDGAALGWQPAADELRDPDAQRRLCPDGSVRPRQDKPTYSGEETHPLHPVVTRDRNGKSRTVLYGYLPLGGFHYYQHSAVETPFDAASERSVQQALERQLSWPFGLREAPARRRWRDGDARHVEGGRPTMAFFELLRMLVNRYHLGEAGIVENAGLEELLGEVRFLNVSRGRGREQVRPRESLAEYLRSCASHGGDNPLLRWIIGQEDAIDRHGTAAVLARLPDAAQPASGSSASIEYRLEFTEAQAARLRELLLARVSGQLTEQAREVPIPKFQQGRHDLYQVVPFVRVLDVEGKEHLVWATAGQRSRRFRVAAPFDPEASRPALIQMPGLADLKRGLAKGVSMITPADTFNLIDRIKFKKGVTADAVPDSAPPGGTLQWICSFSLPVVTLVAMILLMIMVSLLNILFWWLPWVRICLPFPKLKR</sequence>
<evidence type="ECO:0000313" key="4">
    <source>
        <dbReference type="Proteomes" id="UP000010809"/>
    </source>
</evidence>
<evidence type="ECO:0000256" key="2">
    <source>
        <dbReference type="SAM" id="Phobius"/>
    </source>
</evidence>
<dbReference type="HOGENOM" id="CLU_496890_0_0_6"/>
<dbReference type="STRING" id="1255043.TVNIR_2139"/>
<evidence type="ECO:0000313" key="3">
    <source>
        <dbReference type="EMBL" id="AGA33795.1"/>
    </source>
</evidence>
<dbReference type="RefSeq" id="WP_015258920.1">
    <property type="nucleotide sequence ID" value="NC_019902.2"/>
</dbReference>
<dbReference type="eggNOG" id="ENOG502ZBQU">
    <property type="taxonomic scope" value="Bacteria"/>
</dbReference>
<feature type="transmembrane region" description="Helical" evidence="2">
    <location>
        <begin position="511"/>
        <end position="534"/>
    </location>
</feature>
<dbReference type="EMBL" id="CP003989">
    <property type="protein sequence ID" value="AGA33795.1"/>
    <property type="molecule type" value="Genomic_DNA"/>
</dbReference>
<dbReference type="Proteomes" id="UP000010809">
    <property type="component" value="Chromosome"/>
</dbReference>
<evidence type="ECO:0000256" key="1">
    <source>
        <dbReference type="SAM" id="MobiDB-lite"/>
    </source>
</evidence>